<evidence type="ECO:0000313" key="2">
    <source>
        <dbReference type="EMBL" id="MDR7135313.1"/>
    </source>
</evidence>
<dbReference type="Proteomes" id="UP001251524">
    <property type="component" value="Unassembled WGS sequence"/>
</dbReference>
<protein>
    <submittedName>
        <fullName evidence="2">Dienelactone hydrolase</fullName>
    </submittedName>
</protein>
<name>A0ABU1WCH3_9GAMM</name>
<feature type="domain" description="Serine aminopeptidase S33" evidence="1">
    <location>
        <begin position="150"/>
        <end position="244"/>
    </location>
</feature>
<evidence type="ECO:0000259" key="1">
    <source>
        <dbReference type="Pfam" id="PF12146"/>
    </source>
</evidence>
<dbReference type="PANTHER" id="PTHR43265">
    <property type="entry name" value="ESTERASE ESTD"/>
    <property type="match status" value="1"/>
</dbReference>
<dbReference type="PANTHER" id="PTHR43265:SF1">
    <property type="entry name" value="ESTERASE ESTD"/>
    <property type="match status" value="1"/>
</dbReference>
<keyword evidence="2" id="KW-0378">Hydrolase</keyword>
<gene>
    <name evidence="2" type="ORF">J2X06_002522</name>
</gene>
<dbReference type="InterPro" id="IPR053145">
    <property type="entry name" value="AB_hydrolase_Est10"/>
</dbReference>
<sequence>MRTRSRKVLIISLFAVAAAAALGFWWMRPETNKPVDPRMACHVAAYRLDDGRLVDIAPLTDDGLRWRAMDGRTGKLQQDQAGKWSGTVGWSDRPDPTDVQLGTCEQSAMTFEGHRGQRLSFAATETRFRGHGETLAGKLVMPPGDGPVPIAVLVHGSEAYSARTFNYFQRLLPANGIGVFVYDKRGTGDSTGKYSQDFHLLADDAVAALKEARRLAGARAGRVGFSGGSQAGWIIPLAANRSDADFAAVAYGLADTPLAEDRDQVQLDLIAAGRGPDVLAKAREVTDATAAVMVARFKGGYERLDAVKAKYAHEPWWKDMKGEYTGDLVRYPPIALRLFGPLHDEGTSWEYQPMPVLQSVKQPLLWIIAGADREAPPEETRRRLMAVARGKANATVVEFPGTDHGIIKFDVAADGQRVETRVAEGYFQMLVDWLREGQLGSGPYGDAVVMARARGS</sequence>
<dbReference type="Pfam" id="PF12146">
    <property type="entry name" value="Hydrolase_4"/>
    <property type="match status" value="1"/>
</dbReference>
<accession>A0ABU1WCH3</accession>
<keyword evidence="3" id="KW-1185">Reference proteome</keyword>
<evidence type="ECO:0000313" key="3">
    <source>
        <dbReference type="Proteomes" id="UP001251524"/>
    </source>
</evidence>
<dbReference type="InterPro" id="IPR029058">
    <property type="entry name" value="AB_hydrolase_fold"/>
</dbReference>
<dbReference type="EMBL" id="JAVDVY010000002">
    <property type="protein sequence ID" value="MDR7135313.1"/>
    <property type="molecule type" value="Genomic_DNA"/>
</dbReference>
<dbReference type="Gene3D" id="3.40.50.1820">
    <property type="entry name" value="alpha/beta hydrolase"/>
    <property type="match status" value="1"/>
</dbReference>
<reference evidence="2 3" key="1">
    <citation type="submission" date="2023-07" db="EMBL/GenBank/DDBJ databases">
        <title>Sorghum-associated microbial communities from plants grown in Nebraska, USA.</title>
        <authorList>
            <person name="Schachtman D."/>
        </authorList>
    </citation>
    <scope>NUCLEOTIDE SEQUENCE [LARGE SCALE GENOMIC DNA]</scope>
    <source>
        <strain evidence="2 3">BE198</strain>
    </source>
</reference>
<comment type="caution">
    <text evidence="2">The sequence shown here is derived from an EMBL/GenBank/DDBJ whole genome shotgun (WGS) entry which is preliminary data.</text>
</comment>
<organism evidence="2 3">
    <name type="scientific">Lysobacter niastensis</name>
    <dbReference type="NCBI Taxonomy" id="380629"/>
    <lineage>
        <taxon>Bacteria</taxon>
        <taxon>Pseudomonadati</taxon>
        <taxon>Pseudomonadota</taxon>
        <taxon>Gammaproteobacteria</taxon>
        <taxon>Lysobacterales</taxon>
        <taxon>Lysobacteraceae</taxon>
        <taxon>Lysobacter</taxon>
    </lineage>
</organism>
<dbReference type="SUPFAM" id="SSF53474">
    <property type="entry name" value="alpha/beta-Hydrolases"/>
    <property type="match status" value="1"/>
</dbReference>
<dbReference type="GO" id="GO:0016787">
    <property type="term" value="F:hydrolase activity"/>
    <property type="evidence" value="ECO:0007669"/>
    <property type="project" value="UniProtKB-KW"/>
</dbReference>
<proteinExistence type="predicted"/>
<dbReference type="InterPro" id="IPR022742">
    <property type="entry name" value="Hydrolase_4"/>
</dbReference>
<dbReference type="RefSeq" id="WP_310062913.1">
    <property type="nucleotide sequence ID" value="NZ_JAVDVY010000002.1"/>
</dbReference>